<accession>A0ABQ7FZA7</accession>
<evidence type="ECO:0000313" key="3">
    <source>
        <dbReference type="Proteomes" id="UP000815325"/>
    </source>
</evidence>
<feature type="region of interest" description="Disordered" evidence="1">
    <location>
        <begin position="142"/>
        <end position="161"/>
    </location>
</feature>
<feature type="compositionally biased region" description="Basic and acidic residues" evidence="1">
    <location>
        <begin position="834"/>
        <end position="845"/>
    </location>
</feature>
<feature type="compositionally biased region" description="Basic and acidic residues" evidence="1">
    <location>
        <begin position="331"/>
        <end position="350"/>
    </location>
</feature>
<sequence length="853" mass="94738">MAGQLDQSKQVIISHSQFCADLLRQRLRMLHQMHVLAISLGDLLMAGQLALSVSSCSVLRDRMAREEDSLFPEHNKRFAFDDKGQVYVVVSEEDERPGLPLWVSSLVHTQTETAARVELGMEQALGQKDVLQLITTATAWKDAQGNEVPKRNGLPDPPNGSRGSDILLQVSFASVLEARARACLLLALTYDPRLSQGAMLKPLHATHIAQRLELPSSRASTPFGTGGSLTMHRWSSVHSQLASRLQSPGLDAEWVHSQIGSLPASRGSTMRPLTGTSPQGSPQRPSTRETHSREGAMSQGSLRESAASRQSPSRHSSPAPRLSATQLTDLARNELLQRERPSPFQRDPRAHSPMRTAPAPGSYAKLHGSSSFSMRVSFSRLPPLYQQRPASEQGPPGHRPPARSTYPLHLASEAHPLELALATQEQPLSVDALKASLEEQQQLLLVRDPAAQQQGRLEQQEQEQQLKHQQQQQQQGTQPQPMAQQDQEDLQRMDFELEQKQRQQWARLQELRQQQRSTRHQRQQQQQLMDGKRGQVQEGPPKSPSAMSRSRSPGGLGTSPLESDAEAEEIQLRLEMDARFLMLSDTAKARLERDHLVHGHEYSPMPSSPDGTATPDSRPTQNLLTLPSLLMLPAFLQASKYPRTRPTGATRGPYASPQDPEPQQVGLQTQRPHTEAVPWESLPGVFLRKRMGLPGSKSAAALLQELQYKAEMLQGMQASKFKDPMGLTIEKATIGSMDATELLEAVKLTQAALMREEGLRMQQEANREREAAKEEEVRRGREKAATQLLWVKHTNTSHDLAPGYMPLSSMTMARLVAEMRAVYRAAAMEQVAAARKDHTEREEGPRTGVHALR</sequence>
<gene>
    <name evidence="2" type="ORF">DUNSADRAFT_245</name>
</gene>
<feature type="region of interest" description="Disordered" evidence="1">
    <location>
        <begin position="386"/>
        <end position="405"/>
    </location>
</feature>
<feature type="region of interest" description="Disordered" evidence="1">
    <location>
        <begin position="510"/>
        <end position="565"/>
    </location>
</feature>
<dbReference type="EMBL" id="MU070446">
    <property type="protein sequence ID" value="KAF5827689.1"/>
    <property type="molecule type" value="Genomic_DNA"/>
</dbReference>
<feature type="region of interest" description="Disordered" evidence="1">
    <location>
        <begin position="640"/>
        <end position="674"/>
    </location>
</feature>
<feature type="region of interest" description="Disordered" evidence="1">
    <location>
        <begin position="599"/>
        <end position="621"/>
    </location>
</feature>
<reference evidence="2" key="1">
    <citation type="submission" date="2017-08" db="EMBL/GenBank/DDBJ databases">
        <authorList>
            <person name="Polle J.E."/>
            <person name="Barry K."/>
            <person name="Cushman J."/>
            <person name="Schmutz J."/>
            <person name="Tran D."/>
            <person name="Hathwaick L.T."/>
            <person name="Yim W.C."/>
            <person name="Jenkins J."/>
            <person name="Mckie-Krisberg Z.M."/>
            <person name="Prochnik S."/>
            <person name="Lindquist E."/>
            <person name="Dockter R.B."/>
            <person name="Adam C."/>
            <person name="Molina H."/>
            <person name="Bunkerborg J."/>
            <person name="Jin E."/>
            <person name="Buchheim M."/>
            <person name="Magnuson J."/>
        </authorList>
    </citation>
    <scope>NUCLEOTIDE SEQUENCE</scope>
    <source>
        <strain evidence="2">CCAP 19/18</strain>
    </source>
</reference>
<evidence type="ECO:0000313" key="2">
    <source>
        <dbReference type="EMBL" id="KAF5827689.1"/>
    </source>
</evidence>
<keyword evidence="3" id="KW-1185">Reference proteome</keyword>
<comment type="caution">
    <text evidence="2">The sequence shown here is derived from an EMBL/GenBank/DDBJ whole genome shotgun (WGS) entry which is preliminary data.</text>
</comment>
<dbReference type="Proteomes" id="UP000815325">
    <property type="component" value="Unassembled WGS sequence"/>
</dbReference>
<feature type="region of interest" description="Disordered" evidence="1">
    <location>
        <begin position="262"/>
        <end position="368"/>
    </location>
</feature>
<feature type="region of interest" description="Disordered" evidence="1">
    <location>
        <begin position="454"/>
        <end position="488"/>
    </location>
</feature>
<proteinExistence type="predicted"/>
<protein>
    <submittedName>
        <fullName evidence="2">Uncharacterized protein</fullName>
    </submittedName>
</protein>
<feature type="compositionally biased region" description="Low complexity" evidence="1">
    <location>
        <begin position="467"/>
        <end position="485"/>
    </location>
</feature>
<name>A0ABQ7FZA7_DUNSA</name>
<organism evidence="2 3">
    <name type="scientific">Dunaliella salina</name>
    <name type="common">Green alga</name>
    <name type="synonym">Protococcus salinus</name>
    <dbReference type="NCBI Taxonomy" id="3046"/>
    <lineage>
        <taxon>Eukaryota</taxon>
        <taxon>Viridiplantae</taxon>
        <taxon>Chlorophyta</taxon>
        <taxon>core chlorophytes</taxon>
        <taxon>Chlorophyceae</taxon>
        <taxon>CS clade</taxon>
        <taxon>Chlamydomonadales</taxon>
        <taxon>Dunaliellaceae</taxon>
        <taxon>Dunaliella</taxon>
    </lineage>
</organism>
<evidence type="ECO:0000256" key="1">
    <source>
        <dbReference type="SAM" id="MobiDB-lite"/>
    </source>
</evidence>
<feature type="compositionally biased region" description="Polar residues" evidence="1">
    <location>
        <begin position="609"/>
        <end position="621"/>
    </location>
</feature>
<feature type="region of interest" description="Disordered" evidence="1">
    <location>
        <begin position="834"/>
        <end position="853"/>
    </location>
</feature>
<feature type="compositionally biased region" description="Polar residues" evidence="1">
    <location>
        <begin position="274"/>
        <end position="285"/>
    </location>
</feature>
<feature type="compositionally biased region" description="Polar residues" evidence="1">
    <location>
        <begin position="298"/>
        <end position="316"/>
    </location>
</feature>